<protein>
    <submittedName>
        <fullName evidence="2">RHS repeat-associated core domain-containing protein</fullName>
    </submittedName>
</protein>
<evidence type="ECO:0000313" key="3">
    <source>
        <dbReference type="Proteomes" id="UP000186744"/>
    </source>
</evidence>
<dbReference type="Proteomes" id="UP000186744">
    <property type="component" value="Unassembled WGS sequence"/>
</dbReference>
<proteinExistence type="predicted"/>
<dbReference type="InterPro" id="IPR028218">
    <property type="entry name" value="Toxin-JAB1"/>
</dbReference>
<accession>A0A1N7LEM5</accession>
<evidence type="ECO:0000313" key="2">
    <source>
        <dbReference type="EMBL" id="SIS72236.1"/>
    </source>
</evidence>
<dbReference type="PANTHER" id="PTHR32305">
    <property type="match status" value="1"/>
</dbReference>
<name>A0A1N7LEM5_9FLAO</name>
<dbReference type="Gene3D" id="2.180.10.10">
    <property type="entry name" value="RHS repeat-associated core"/>
    <property type="match status" value="1"/>
</dbReference>
<keyword evidence="3" id="KW-1185">Reference proteome</keyword>
<dbReference type="RefSeq" id="WP_076550707.1">
    <property type="nucleotide sequence ID" value="NZ_FTOL01000001.1"/>
</dbReference>
<dbReference type="InterPro" id="IPR045619">
    <property type="entry name" value="DUF6443"/>
</dbReference>
<dbReference type="NCBIfam" id="TIGR03696">
    <property type="entry name" value="Rhs_assc_core"/>
    <property type="match status" value="1"/>
</dbReference>
<dbReference type="EMBL" id="FTOL01000001">
    <property type="protein sequence ID" value="SIS72236.1"/>
    <property type="molecule type" value="Genomic_DNA"/>
</dbReference>
<gene>
    <name evidence="2" type="ORF">SAMN05421786_1011242</name>
</gene>
<dbReference type="AlphaFoldDB" id="A0A1N7LEM5"/>
<dbReference type="Pfam" id="PF15659">
    <property type="entry name" value="Toxin-JAB1"/>
    <property type="match status" value="1"/>
</dbReference>
<reference evidence="3" key="1">
    <citation type="submission" date="2017-01" db="EMBL/GenBank/DDBJ databases">
        <authorList>
            <person name="Varghese N."/>
            <person name="Submissions S."/>
        </authorList>
    </citation>
    <scope>NUCLEOTIDE SEQUENCE [LARGE SCALE GENOMIC DNA]</scope>
    <source>
        <strain evidence="3">DSM 18017</strain>
    </source>
</reference>
<feature type="domain" description="DUF6443" evidence="1">
    <location>
        <begin position="46"/>
        <end position="160"/>
    </location>
</feature>
<dbReference type="PANTHER" id="PTHR32305:SF15">
    <property type="entry name" value="PROTEIN RHSA-RELATED"/>
    <property type="match status" value="1"/>
</dbReference>
<evidence type="ECO:0000259" key="1">
    <source>
        <dbReference type="Pfam" id="PF20041"/>
    </source>
</evidence>
<dbReference type="Pfam" id="PF20041">
    <property type="entry name" value="DUF6443"/>
    <property type="match status" value="1"/>
</dbReference>
<dbReference type="STRING" id="373668.SAMN05421786_1011242"/>
<dbReference type="InterPro" id="IPR022385">
    <property type="entry name" value="Rhs_assc_core"/>
</dbReference>
<organism evidence="2 3">
    <name type="scientific">Chryseobacterium ureilyticum</name>
    <dbReference type="NCBI Taxonomy" id="373668"/>
    <lineage>
        <taxon>Bacteria</taxon>
        <taxon>Pseudomonadati</taxon>
        <taxon>Bacteroidota</taxon>
        <taxon>Flavobacteriia</taxon>
        <taxon>Flavobacteriales</taxon>
        <taxon>Weeksellaceae</taxon>
        <taxon>Chryseobacterium group</taxon>
        <taxon>Chryseobacterium</taxon>
    </lineage>
</organism>
<dbReference type="InterPro" id="IPR050708">
    <property type="entry name" value="T6SS_VgrG/RHS"/>
</dbReference>
<sequence>MRKILFSIGTLIFVENLKAQLTQLSNTDNYIQTKVYLDYNLAGQPIKSSETVQYIDGLGRVKQLVNIKASPLGRDVVTPIIYDSFGRQTRDYLPVPQSGTQNGIYAQGTLVDFPVGDPQAVYLNEKPFSERTLENSPLERVQQHVQEGKDWENKPVKFKYSINETGEVRKLFTTTSVVNNATKSTIEDGGTYQAGQLYKNIIIDEDGNQLIEFKNGKGQVVLLRKIVSATQNADTYYVYNEYDQLAWVIPPLLAKMQSWGLAEQNALAYEYRYDGRNRLVEKKVPGKGWEYLVYDKKDRIVLIQDAMLGSNDNSFGRKGWLFTKYDQFDRVIYTGFFGNIATRSAMQTAINNMTANPGNSETRSTTPFNVNGMDIYYSKNAFPTGSMTVLSINYYDTYPPLPSTVTVPSFIINTEQTILSDKIGKQTTKGLPVASYVKNIDNDQWTKNYNWYDQKGRMVGTHSINSLGGETRMESLLDFSGVIKLSNTYHKRTVTDTEIVIKEIFDYDHQNRLISHKHKVNDNFEEPLSINTYDELGRLINKKVGKNDDDGVLQSIEYRYNIRGWLTSINDPSALNGRIFGMKIKYQSPEDPNYSKARYNGNISEIDWKTSVGDKIYRRYSYKYDSLNRLTEGIYLTPELASNTHNHFYDEKISYDLNGNIETLDRFKNPPPGQNTPMQIDELVYDYEISEGSNKLIKVTDNNMNPSGYPAGGNTIEYDQNGNMINLLDKNIKSITYNYLNLPIRINATVGGLKPGTSEGMVHSYNYRADGTKYGKRVDNINQFGNEFTETDYIDGFLYERKYSKLNTDQNGYDSGFSLSFFPTSEGFYNFTRKEYVYNFKDHLGNVRYSYKAADGGGIFLMEESNYYPFGLQHQGYNDGGKIPNNSGGYLNYQYKYNGKELQETGMYDYGARMYMPELGRWGVIDPLVEKTNDPYGYVWNNPVGFVDPTGMQGKNDYKLNQDGSVTLIRPTNKRSDTLFATDKKGNVDLNKSVTVKKKEVSDSTIISQLQFDANRGGGELLASLRVGEGDVSIGQTTNVNDAVGVFNFMNANTKSNIEIALFKYDKGKGVNYLLATQHSFDTLTKAFDTAMKKYIGDTNNLIGFIHNHDGYNGSHPDEIGNQWGDDQNTRKTTYTSVLKNSNMLPRFMTVHEGLGNTLIELHRSGHTKTNMQLTPATLKSLNKIHYDNAQ</sequence>
<dbReference type="OrthoDB" id="2972467at2"/>